<evidence type="ECO:0000256" key="7">
    <source>
        <dbReference type="ARBA" id="ARBA00023136"/>
    </source>
</evidence>
<evidence type="ECO:0000256" key="9">
    <source>
        <dbReference type="NCBIfam" id="TIGR03303"/>
    </source>
</evidence>
<evidence type="ECO:0000256" key="5">
    <source>
        <dbReference type="ARBA" id="ARBA00022737"/>
    </source>
</evidence>
<name>A0A8J6XTQ3_9BACT</name>
<dbReference type="PANTHER" id="PTHR12815:SF47">
    <property type="entry name" value="TRANSLOCATION AND ASSEMBLY MODULE SUBUNIT TAMA"/>
    <property type="match status" value="1"/>
</dbReference>
<dbReference type="PANTHER" id="PTHR12815">
    <property type="entry name" value="SORTING AND ASSEMBLY MACHINERY SAMM50 PROTEIN FAMILY MEMBER"/>
    <property type="match status" value="1"/>
</dbReference>
<organism evidence="12 13">
    <name type="scientific">Candidatus Polarisedimenticola svalbardensis</name>
    <dbReference type="NCBI Taxonomy" id="2886004"/>
    <lineage>
        <taxon>Bacteria</taxon>
        <taxon>Pseudomonadati</taxon>
        <taxon>Acidobacteriota</taxon>
        <taxon>Candidatus Polarisedimenticolia</taxon>
        <taxon>Candidatus Polarisedimenticolales</taxon>
        <taxon>Candidatus Polarisedimenticolaceae</taxon>
        <taxon>Candidatus Polarisedimenticola</taxon>
    </lineage>
</organism>
<dbReference type="GO" id="GO:0009279">
    <property type="term" value="C:cell outer membrane"/>
    <property type="evidence" value="ECO:0007669"/>
    <property type="project" value="UniProtKB-UniRule"/>
</dbReference>
<dbReference type="NCBIfam" id="TIGR03303">
    <property type="entry name" value="OM_YaeT"/>
    <property type="match status" value="1"/>
</dbReference>
<dbReference type="GO" id="GO:0005886">
    <property type="term" value="C:plasma membrane"/>
    <property type="evidence" value="ECO:0007669"/>
    <property type="project" value="InterPro"/>
</dbReference>
<evidence type="ECO:0000256" key="6">
    <source>
        <dbReference type="ARBA" id="ARBA00022989"/>
    </source>
</evidence>
<dbReference type="InterPro" id="IPR023707">
    <property type="entry name" value="OM_assembly_BamA"/>
</dbReference>
<dbReference type="InterPro" id="IPR010827">
    <property type="entry name" value="BamA/TamA_POTRA"/>
</dbReference>
<evidence type="ECO:0000313" key="13">
    <source>
        <dbReference type="Proteomes" id="UP000648239"/>
    </source>
</evidence>
<gene>
    <name evidence="12" type="primary">bamA</name>
    <name evidence="12" type="ORF">IFK94_00935</name>
</gene>
<evidence type="ECO:0000256" key="4">
    <source>
        <dbReference type="ARBA" id="ARBA00022729"/>
    </source>
</evidence>
<keyword evidence="4" id="KW-0732">Signal</keyword>
<dbReference type="InterPro" id="IPR039910">
    <property type="entry name" value="D15-like"/>
</dbReference>
<keyword evidence="2" id="KW-1134">Transmembrane beta strand</keyword>
<evidence type="ECO:0000256" key="2">
    <source>
        <dbReference type="ARBA" id="ARBA00022452"/>
    </source>
</evidence>
<keyword evidence="5" id="KW-0677">Repeat</keyword>
<evidence type="ECO:0000256" key="10">
    <source>
        <dbReference type="SAM" id="Phobius"/>
    </source>
</evidence>
<dbReference type="GO" id="GO:0071709">
    <property type="term" value="P:membrane assembly"/>
    <property type="evidence" value="ECO:0007669"/>
    <property type="project" value="InterPro"/>
</dbReference>
<evidence type="ECO:0000256" key="8">
    <source>
        <dbReference type="ARBA" id="ARBA00023237"/>
    </source>
</evidence>
<keyword evidence="6 10" id="KW-1133">Transmembrane helix</keyword>
<dbReference type="InterPro" id="IPR007452">
    <property type="entry name" value="TamB_C"/>
</dbReference>
<dbReference type="EMBL" id="JACXWD010000002">
    <property type="protein sequence ID" value="MBD3866666.1"/>
    <property type="molecule type" value="Genomic_DNA"/>
</dbReference>
<sequence>MTSSTKDKPAPRRKRVWLRRLVLVLVLLFLVGAPLATYLLRHRIADRLLENLVRKVEDSSGGSLTIGQADLDLLRLKGDLGDVRLEIPQEAGPPFLASVRTVSASFSVGDLLRLPAGQISIRSLEVVGPDIRFDRSFLERPARDTGEDLALDLKIGVLAIRDGRFRYEGKNLPLAVDVRNLVLSAEWDDAARLLDGAVSFQSDLVGGPFRTSLPLDISSRFRQRGTRAELTRMVAEAEAGRAELTEATVSWDDGVRITGTGEVEGDLARFGELLSPGMPVLAGEVGGDLRLEYGAGELLIHSRIEGHSVQVGPVRTGRVSADASIDLDALTLDRLEGTAFGGAVSGSIQVPWNLDRELRMDLAGAAMSAERLFRLLELPLPFAADTDLTFRFVGSWPERSTWNGSGKAVLRSREIDDLIPVDGEGEFGIRAGVLQVDAPRFITSGGLFSATVNVDLVHGRSGEGQFLRLAGQTDDAGRTRDITSRILERFDTALPDTLMEPLSGSGDIQAEIGLGEQTFLDMTLDLADGSWGPEPYRRLSFRTLMEGDQVRIRDMDIDSGDWTLAGELELGLAAGDLVSASLTARRFPLERVLQVTGMVADATGLLSGRVRLRPGEDGVHGDGEMTMEEAVIAGFPAGVLAGSVRAEAGRIRIGDLTVNGPGIEADLDVQYDMTSGEADFRILRSTILPSELPLYDGEPPPFQAPAEVAGTVQYRDEEFSGLLEVQGSGWSLAGHDLPDLAARVRLEPAGLEARIHSREGDSLESDLTLGWDDGLPLVLHLKLGDYRLLLGDPSDATPMWTRLSGSVEVRGDLADLDSLTADGSLEQMDIRVGAHHLNLDRPAPLLLNRERLVVGPVELGGEVSDLRARLTLLRDDGSVSMDVTGKVALAALAAPLPDLRARGNAEVDLHLAGTLEDPDLTGQVRFQDGWVRLLGFPQPLEQVRGIIRFGNDEAELSAFSARFGGGELSGEGGLQFDRFTPDSYFVSLIPVNTRIGYPEGFRGVYEGDLLLRGDRTDALISGRLELLRGLYQEPFDMAALLGYGAREYSADELVMLPVPVTVRLDISAADGIWIKNDVAELETSLDLDINGNVSAPEVTGRITILEGGRIRFRDVEYRIRSGSLELLDLNKINPYMDITAVTTVNKYEVTLRIEGTLDRFEYDLTSVPSLSQQDILALLTTGYTLEDMAAGPGSSGLDLTGDMAASYFASALTGLFENQLKKVFRLERVRINPYAASGSADPTTQLTLGKEVADNLFIIYSTELGGEERQIYKVDWQVTRKFNLTAESDSDAGIGGGLEFSNRFWLGRERGDAEEATVAGRPADQAETIVRSVALPGLSGEDSAKMRKALPLKEGEPYRRARLFEGAEEIRRIYVREGHILAAVEPDVSHLPDQTGVDVIYAVDPGPVYQVRFEGVPAKVEKGLRKELEEMWIESIFVDEGFEDSKVSVQQYFQKRGHYTVDVSVEIDAETGRGAGEKRAVVFRIDPGPRVAVQSLTFEGNASIEEARLRKQVLTSTGSTFGKDYLFPKTLESDLGAIRNLYRDNGHLLVQTPPPRIRLLTTGDQADIVLRVAEGPRFTVSGVEFPEPGPFDPDQMAGWAGLPTGGLFSPRALLEAEGRLRGALDREGYPEARVDGSGIIAEDTVLVRFKVIPGQRATVGDIRIEGNHRTQDKIIRRELTFKRGETISRASILKSQHNLYRLGLFSRVRIDYQPEAGASGDAFTMVVQVRESPPFRLRVGAGYSSEYGARGEVVVTHENVGGYDRSLTLHARASEQERWLQVLIEEPRLFTQKWPALISMISERQEEIGYSFRRRSGALRVEHEFRQNWKRFLRYNLQRVDLFDIQAGSEDLILEQKLEDLDLGDIGFALVRDTRDDPFLTRKGQYLSSELRLFAPALGSDASFGKFSARGSFTRTFDGGGTFASGLRLGLAETYGPTTRVPLSERFFAGGDRTHRGFARDQLGPRGSNGVPLGGESMLLFSQEWRQPLWRMLRGVVFYDAGNVYLTLPDFRPGDLRHALGLGLHVETPIGPIRVEYGHKLDREDGESRGEYFLSIGQIF</sequence>
<evidence type="ECO:0000313" key="12">
    <source>
        <dbReference type="EMBL" id="MBD3866666.1"/>
    </source>
</evidence>
<evidence type="ECO:0000259" key="11">
    <source>
        <dbReference type="PROSITE" id="PS51779"/>
    </source>
</evidence>
<dbReference type="Proteomes" id="UP000648239">
    <property type="component" value="Unassembled WGS sequence"/>
</dbReference>
<dbReference type="InterPro" id="IPR000184">
    <property type="entry name" value="Bac_surfAg_D15"/>
</dbReference>
<dbReference type="Pfam" id="PF07244">
    <property type="entry name" value="POTRA"/>
    <property type="match status" value="3"/>
</dbReference>
<dbReference type="InterPro" id="IPR034746">
    <property type="entry name" value="POTRA"/>
</dbReference>
<evidence type="ECO:0000256" key="1">
    <source>
        <dbReference type="ARBA" id="ARBA00004167"/>
    </source>
</evidence>
<keyword evidence="7 10" id="KW-0472">Membrane</keyword>
<dbReference type="Pfam" id="PF04357">
    <property type="entry name" value="TamB"/>
    <property type="match status" value="1"/>
</dbReference>
<protein>
    <recommendedName>
        <fullName evidence="9">Outer membrane protein assembly factor BamA</fullName>
    </recommendedName>
</protein>
<proteinExistence type="predicted"/>
<dbReference type="PROSITE" id="PS51779">
    <property type="entry name" value="POTRA"/>
    <property type="match status" value="1"/>
</dbReference>
<comment type="caution">
    <text evidence="12">The sequence shown here is derived from an EMBL/GenBank/DDBJ whole genome shotgun (WGS) entry which is preliminary data.</text>
</comment>
<feature type="transmembrane region" description="Helical" evidence="10">
    <location>
        <begin position="21"/>
        <end position="40"/>
    </location>
</feature>
<keyword evidence="8" id="KW-0998">Cell outer membrane</keyword>
<dbReference type="Pfam" id="PF01103">
    <property type="entry name" value="Omp85"/>
    <property type="match status" value="1"/>
</dbReference>
<keyword evidence="3 10" id="KW-0812">Transmembrane</keyword>
<reference evidence="12 13" key="1">
    <citation type="submission" date="2020-08" db="EMBL/GenBank/DDBJ databases">
        <title>Acidobacteriota in marine sediments use diverse sulfur dissimilation pathways.</title>
        <authorList>
            <person name="Wasmund K."/>
        </authorList>
    </citation>
    <scope>NUCLEOTIDE SEQUENCE [LARGE SCALE GENOMIC DNA]</scope>
    <source>
        <strain evidence="12">MAG AM4</strain>
    </source>
</reference>
<accession>A0A8J6XTQ3</accession>
<comment type="subcellular location">
    <subcellularLocation>
        <location evidence="1">Membrane</location>
        <topology evidence="1">Single-pass membrane protein</topology>
    </subcellularLocation>
</comment>
<evidence type="ECO:0000256" key="3">
    <source>
        <dbReference type="ARBA" id="ARBA00022692"/>
    </source>
</evidence>
<dbReference type="Gene3D" id="2.40.160.50">
    <property type="entry name" value="membrane protein fhac: a member of the omp85/tpsb transporter family"/>
    <property type="match status" value="1"/>
</dbReference>
<dbReference type="Gene3D" id="3.10.20.310">
    <property type="entry name" value="membrane protein fhac"/>
    <property type="match status" value="3"/>
</dbReference>
<dbReference type="GO" id="GO:0009306">
    <property type="term" value="P:protein secretion"/>
    <property type="evidence" value="ECO:0007669"/>
    <property type="project" value="InterPro"/>
</dbReference>
<feature type="domain" description="POTRA" evidence="11">
    <location>
        <begin position="1657"/>
        <end position="1730"/>
    </location>
</feature>